<comment type="caution">
    <text evidence="1">The sequence shown here is derived from an EMBL/GenBank/DDBJ whole genome shotgun (WGS) entry which is preliminary data.</text>
</comment>
<name>A0ACC3NY17_9PEZI</name>
<dbReference type="EMBL" id="JAUTXU010000005">
    <property type="protein sequence ID" value="KAK3724453.1"/>
    <property type="molecule type" value="Genomic_DNA"/>
</dbReference>
<proteinExistence type="predicted"/>
<reference evidence="1" key="1">
    <citation type="submission" date="2023-07" db="EMBL/GenBank/DDBJ databases">
        <title>Black Yeasts Isolated from many extreme environments.</title>
        <authorList>
            <person name="Coleine C."/>
            <person name="Stajich J.E."/>
            <person name="Selbmann L."/>
        </authorList>
    </citation>
    <scope>NUCLEOTIDE SEQUENCE</scope>
    <source>
        <strain evidence="1">CCFEE 5714</strain>
    </source>
</reference>
<organism evidence="1 2">
    <name type="scientific">Vermiconidia calcicola</name>
    <dbReference type="NCBI Taxonomy" id="1690605"/>
    <lineage>
        <taxon>Eukaryota</taxon>
        <taxon>Fungi</taxon>
        <taxon>Dikarya</taxon>
        <taxon>Ascomycota</taxon>
        <taxon>Pezizomycotina</taxon>
        <taxon>Dothideomycetes</taxon>
        <taxon>Dothideomycetidae</taxon>
        <taxon>Mycosphaerellales</taxon>
        <taxon>Extremaceae</taxon>
        <taxon>Vermiconidia</taxon>
    </lineage>
</organism>
<protein>
    <submittedName>
        <fullName evidence="1">Uncharacterized protein</fullName>
    </submittedName>
</protein>
<sequence length="150" mass="17012">MAKLKFEDLSADIKALVVDRIIRPTDLKNVCLVNKQLHEIAVKPLYRNVALDLGSSNDNRLSAFLSPKNIGLKHVKQVRLYLAKVRDRCNQEQQAQLVSKMILEFLPEDILEEFRCGDTDTYDEPQRSRYGGFADVFSVQLVPMASFLGG</sequence>
<gene>
    <name evidence="1" type="ORF">LTR37_001077</name>
</gene>
<accession>A0ACC3NY17</accession>
<keyword evidence="2" id="KW-1185">Reference proteome</keyword>
<evidence type="ECO:0000313" key="2">
    <source>
        <dbReference type="Proteomes" id="UP001281147"/>
    </source>
</evidence>
<evidence type="ECO:0000313" key="1">
    <source>
        <dbReference type="EMBL" id="KAK3724453.1"/>
    </source>
</evidence>
<dbReference type="Proteomes" id="UP001281147">
    <property type="component" value="Unassembled WGS sequence"/>
</dbReference>